<dbReference type="PROSITE" id="PS50113">
    <property type="entry name" value="PAC"/>
    <property type="match status" value="4"/>
</dbReference>
<comment type="caution">
    <text evidence="9">The sequence shown here is derived from an EMBL/GenBank/DDBJ whole genome shotgun (WGS) entry which is preliminary data.</text>
</comment>
<dbReference type="SMART" id="SM00086">
    <property type="entry name" value="PAC"/>
    <property type="match status" value="5"/>
</dbReference>
<dbReference type="InterPro" id="IPR001610">
    <property type="entry name" value="PAC"/>
</dbReference>
<dbReference type="InterPro" id="IPR003594">
    <property type="entry name" value="HATPase_dom"/>
</dbReference>
<dbReference type="InterPro" id="IPR036890">
    <property type="entry name" value="HATPase_C_sf"/>
</dbReference>
<evidence type="ECO:0000259" key="7">
    <source>
        <dbReference type="PROSITE" id="PS50112"/>
    </source>
</evidence>
<sequence length="878" mass="101332">MAQSKIHTETQEKYHKIFIEQTPSAIAMLNTNMIYLAVSQRWLKDYSLEADNVIGKSHYEVFPEIGDDWKKNHIKCLQGAIDTCEEHPFQREDGTIQWIYWDVRPWYNERKEIGGLLMHTGDITQQKEKEFEKKRIEEILEKSNEIARIGTWELNYQTYEVFWSKIVREIYEVPDNFVPTIENTQHFYKEKSRNNLKLLIENALEHSSPFDLKIEITTAKGNSTWIRVVGQPEFVNGQCIRIFGIIQDIDRVTKSEQALVVAHSELEGIFTSKTIAIISTDKDGFLRRLNNGAEQLLGYSSEEIIGLKSTIFITEEEMKRFEREMANTYRTNNLSNQKINEAKEWTFRRKNGSTLKVLIAISVIENNRGENQGFVLVATDISKLKDVENELLKKNELLNFAEQITLLGHWQWNTVLDKVKWSENLYELVELDKNTLDLKFDTYFNFVHPDDKEMVKNYFDNAIANKKFYNFTHRIITTTGVEKTIQLLGKVIKNQFNEVVEIIGTGQDVTETKMAERKFKGLLESAPDAMVIVNKKGAVQLINRQAEKLFGYLPEELFEKSVKLLIPELFTIKSNQEDENFYGTSISKEMNEGVELYGIKKNSHKIPIQISLSPLYTEEGLLISIAIRDITKQKLAEQRIIESKEKLEVIAEQLSRQNKQLADFNHITSHNLRAPVANLTSLLQIYKNAACDKERDDIFGKFEMVIDHLSITLNTLIEALKTKISNSEEDLEYIDFESVLNNTKEILSGAILQSQAIIKGDFSKIRNLKYKRIYMESIFLNIIGNAIKYKSPDRPPRITVHTEIENGFVLLKFQDNGLGIDLDRHGHKLFGLNKVFHRHPDAKGVGLFLTKTQIVAMGGEIKANSKLNEGTVFTIKFK</sequence>
<evidence type="ECO:0000256" key="1">
    <source>
        <dbReference type="ARBA" id="ARBA00000085"/>
    </source>
</evidence>
<feature type="domain" description="PAC" evidence="8">
    <location>
        <begin position="469"/>
        <end position="521"/>
    </location>
</feature>
<evidence type="ECO:0000313" key="9">
    <source>
        <dbReference type="EMBL" id="MDO1513157.1"/>
    </source>
</evidence>
<feature type="domain" description="PAC" evidence="8">
    <location>
        <begin position="592"/>
        <end position="642"/>
    </location>
</feature>
<dbReference type="SMART" id="SM00387">
    <property type="entry name" value="HATPase_c"/>
    <property type="match status" value="1"/>
</dbReference>
<dbReference type="Proteomes" id="UP001168579">
    <property type="component" value="Unassembled WGS sequence"/>
</dbReference>
<dbReference type="Pfam" id="PF08447">
    <property type="entry name" value="PAS_3"/>
    <property type="match status" value="1"/>
</dbReference>
<reference evidence="9" key="2">
    <citation type="submission" date="2023-06" db="EMBL/GenBank/DDBJ databases">
        <authorList>
            <person name="Lucena T."/>
            <person name="Sun Q."/>
        </authorList>
    </citation>
    <scope>NUCLEOTIDE SEQUENCE</scope>
    <source>
        <strain evidence="9">CECT 8869</strain>
    </source>
</reference>
<evidence type="ECO:0000259" key="6">
    <source>
        <dbReference type="PROSITE" id="PS50109"/>
    </source>
</evidence>
<dbReference type="SUPFAM" id="SSF55874">
    <property type="entry name" value="ATPase domain of HSP90 chaperone/DNA topoisomerase II/histidine kinase"/>
    <property type="match status" value="1"/>
</dbReference>
<evidence type="ECO:0000259" key="8">
    <source>
        <dbReference type="PROSITE" id="PS50113"/>
    </source>
</evidence>
<dbReference type="NCBIfam" id="TIGR00229">
    <property type="entry name" value="sensory_box"/>
    <property type="match status" value="4"/>
</dbReference>
<keyword evidence="5" id="KW-0418">Kinase</keyword>
<dbReference type="CDD" id="cd00130">
    <property type="entry name" value="PAS"/>
    <property type="match status" value="4"/>
</dbReference>
<accession>A0ABT8RQI9</accession>
<evidence type="ECO:0000256" key="3">
    <source>
        <dbReference type="ARBA" id="ARBA00022553"/>
    </source>
</evidence>
<keyword evidence="10" id="KW-1185">Reference proteome</keyword>
<dbReference type="Pfam" id="PF13426">
    <property type="entry name" value="PAS_9"/>
    <property type="match status" value="2"/>
</dbReference>
<evidence type="ECO:0000313" key="10">
    <source>
        <dbReference type="Proteomes" id="UP001168579"/>
    </source>
</evidence>
<dbReference type="EMBL" id="JAUKUC010000001">
    <property type="protein sequence ID" value="MDO1513157.1"/>
    <property type="molecule type" value="Genomic_DNA"/>
</dbReference>
<dbReference type="InterPro" id="IPR013655">
    <property type="entry name" value="PAS_fold_3"/>
</dbReference>
<dbReference type="InterPro" id="IPR013656">
    <property type="entry name" value="PAS_4"/>
</dbReference>
<dbReference type="Gene3D" id="3.30.565.10">
    <property type="entry name" value="Histidine kinase-like ATPase, C-terminal domain"/>
    <property type="match status" value="1"/>
</dbReference>
<dbReference type="InterPro" id="IPR035965">
    <property type="entry name" value="PAS-like_dom_sf"/>
</dbReference>
<protein>
    <recommendedName>
        <fullName evidence="2">histidine kinase</fullName>
        <ecNumber evidence="2">2.7.13.3</ecNumber>
    </recommendedName>
</protein>
<evidence type="ECO:0000256" key="2">
    <source>
        <dbReference type="ARBA" id="ARBA00012438"/>
    </source>
</evidence>
<gene>
    <name evidence="9" type="ORF">Q2T41_10865</name>
</gene>
<dbReference type="Gene3D" id="1.10.287.130">
    <property type="match status" value="1"/>
</dbReference>
<feature type="domain" description="PAS" evidence="7">
    <location>
        <begin position="262"/>
        <end position="332"/>
    </location>
</feature>
<feature type="domain" description="PAC" evidence="8">
    <location>
        <begin position="83"/>
        <end position="135"/>
    </location>
</feature>
<dbReference type="SMART" id="SM00091">
    <property type="entry name" value="PAS"/>
    <property type="match status" value="3"/>
</dbReference>
<feature type="domain" description="PAS" evidence="7">
    <location>
        <begin position="515"/>
        <end position="568"/>
    </location>
</feature>
<name>A0ABT8RQI9_9FLAO</name>
<comment type="catalytic activity">
    <reaction evidence="1">
        <text>ATP + protein L-histidine = ADP + protein N-phospho-L-histidine.</text>
        <dbReference type="EC" id="2.7.13.3"/>
    </reaction>
</comment>
<organism evidence="9 10">
    <name type="scientific">Maribacter confluentis</name>
    <dbReference type="NCBI Taxonomy" id="1656093"/>
    <lineage>
        <taxon>Bacteria</taxon>
        <taxon>Pseudomonadati</taxon>
        <taxon>Bacteroidota</taxon>
        <taxon>Flavobacteriia</taxon>
        <taxon>Flavobacteriales</taxon>
        <taxon>Flavobacteriaceae</taxon>
        <taxon>Maribacter</taxon>
    </lineage>
</organism>
<keyword evidence="3" id="KW-0597">Phosphoprotein</keyword>
<dbReference type="PROSITE" id="PS50112">
    <property type="entry name" value="PAS"/>
    <property type="match status" value="2"/>
</dbReference>
<dbReference type="PROSITE" id="PS50109">
    <property type="entry name" value="HIS_KIN"/>
    <property type="match status" value="1"/>
</dbReference>
<dbReference type="InterPro" id="IPR052162">
    <property type="entry name" value="Sensor_kinase/Photoreceptor"/>
</dbReference>
<dbReference type="InterPro" id="IPR000700">
    <property type="entry name" value="PAS-assoc_C"/>
</dbReference>
<dbReference type="PANTHER" id="PTHR43304">
    <property type="entry name" value="PHYTOCHROME-LIKE PROTEIN CPH1"/>
    <property type="match status" value="1"/>
</dbReference>
<evidence type="ECO:0000256" key="4">
    <source>
        <dbReference type="ARBA" id="ARBA00022679"/>
    </source>
</evidence>
<feature type="domain" description="Histidine kinase" evidence="6">
    <location>
        <begin position="667"/>
        <end position="878"/>
    </location>
</feature>
<dbReference type="SUPFAM" id="SSF55785">
    <property type="entry name" value="PYP-like sensor domain (PAS domain)"/>
    <property type="match status" value="5"/>
</dbReference>
<dbReference type="Pfam" id="PF08448">
    <property type="entry name" value="PAS_4"/>
    <property type="match status" value="1"/>
</dbReference>
<dbReference type="RefSeq" id="WP_304436105.1">
    <property type="nucleotide sequence ID" value="NZ_JAUKUC010000001.1"/>
</dbReference>
<evidence type="ECO:0000256" key="5">
    <source>
        <dbReference type="ARBA" id="ARBA00022777"/>
    </source>
</evidence>
<keyword evidence="4" id="KW-0808">Transferase</keyword>
<dbReference type="Pfam" id="PF02518">
    <property type="entry name" value="HATPase_c"/>
    <property type="match status" value="1"/>
</dbReference>
<dbReference type="PANTHER" id="PTHR43304:SF1">
    <property type="entry name" value="PAC DOMAIN-CONTAINING PROTEIN"/>
    <property type="match status" value="1"/>
</dbReference>
<dbReference type="InterPro" id="IPR005467">
    <property type="entry name" value="His_kinase_dom"/>
</dbReference>
<dbReference type="InterPro" id="IPR004358">
    <property type="entry name" value="Sig_transdc_His_kin-like_C"/>
</dbReference>
<dbReference type="PRINTS" id="PR00344">
    <property type="entry name" value="BCTRLSENSOR"/>
</dbReference>
<dbReference type="EC" id="2.7.13.3" evidence="2"/>
<feature type="domain" description="PAC" evidence="8">
    <location>
        <begin position="341"/>
        <end position="393"/>
    </location>
</feature>
<reference evidence="9" key="1">
    <citation type="journal article" date="2014" name="Int. J. Syst. Evol. Microbiol.">
        <title>Complete genome of a new Firmicutes species belonging to the dominant human colonic microbiota ('Ruminococcus bicirculans') reveals two chromosomes and a selective capacity to utilize plant glucans.</title>
        <authorList>
            <consortium name="NISC Comparative Sequencing Program"/>
            <person name="Wegmann U."/>
            <person name="Louis P."/>
            <person name="Goesmann A."/>
            <person name="Henrissat B."/>
            <person name="Duncan S.H."/>
            <person name="Flint H.J."/>
        </authorList>
    </citation>
    <scope>NUCLEOTIDE SEQUENCE</scope>
    <source>
        <strain evidence="9">CECT 8869</strain>
    </source>
</reference>
<dbReference type="InterPro" id="IPR000014">
    <property type="entry name" value="PAS"/>
</dbReference>
<proteinExistence type="predicted"/>
<dbReference type="Gene3D" id="3.30.450.20">
    <property type="entry name" value="PAS domain"/>
    <property type="match status" value="5"/>
</dbReference>